<dbReference type="VEuPathDB" id="TriTrypDB:TCDM_06082"/>
<sequence length="815" mass="92738">MLPFCNQTELMFRASGGIPGMLGSYSGCPDENGVQYCVLFPTRFRWGNSRLLGYCLPSTCTLLDIARQVVLDPMLNGTFNYSELMHGDGMNTSQVMDRLEQYINCAPRSSSFLELHVHNIVSWAIMGFIILLVVLATLYDYYWSITARSIPFEVVMMGADGAVVRVLQPPNVVLLENQSKTNESSPRRHGADLRCTTEKKLTEKQKGGFSASVTAITQPLLVAVEQSEADEAGKQIEPAHSPRMGEREDESAKSPRKKTHFGSFVRYKEARTGEEVVSVKKGTRSGERDSLRGAGILPEFNTELLWSHRRVQKFLAEIPDVPNFRSFLNRTVLCLSLINSFRKWRYYPKSEVNLNLFNSWRVIAWMWIMMFSSFWYSQQIPTMNNIGSPPVNFIYAFLGKEAFSAFAVGTFLTIAGFLALHRLHVSEELLMSSPTARVRASKRTCRQVLAECMLWYAKYLIARFVRVIPISFAIFMLLPNAVSGFGNGPFWRLFSQSPAFYGNCMKYWWTNLLLVNNILPVEENERCFPWSYYVALEFQLVALAPMIYFLGKHLHHRLFFSLLALAMAGSAVLRYFEISRRKSVLLGTGAVSHHALSVGSVYQHPHLMFIPFCVGAMLYYLYKALRQRAEMLRMFGPGILLMMHRIQEEAVAEDRVSYWLLERLQMRHMRVLIVWSGLAITFSCVISVWFIHRDDEIGWNMGVDVKVYESLILFPWSIALCLLALPLLFGYGGIIRGVLTHRLWCGPSRLVLVAYLAAPVVIGFGNASSYDVITMSFSLFIVQGFGYMGLTLLVAFFFHMLVERPCLHISSRGEY</sequence>
<feature type="transmembrane region" description="Helical" evidence="2">
    <location>
        <begin position="558"/>
        <end position="576"/>
    </location>
</feature>
<feature type="transmembrane region" description="Helical" evidence="2">
    <location>
        <begin position="530"/>
        <end position="551"/>
    </location>
</feature>
<dbReference type="VEuPathDB" id="TriTrypDB:BCY84_16279"/>
<protein>
    <recommendedName>
        <fullName evidence="5">Acyltransferase 3 domain-containing protein</fullName>
    </recommendedName>
</protein>
<dbReference type="VEuPathDB" id="TriTrypDB:C3747_7g537"/>
<feature type="transmembrane region" description="Helical" evidence="2">
    <location>
        <begin position="464"/>
        <end position="482"/>
    </location>
</feature>
<feature type="transmembrane region" description="Helical" evidence="2">
    <location>
        <begin position="606"/>
        <end position="625"/>
    </location>
</feature>
<dbReference type="VEuPathDB" id="TriTrypDB:TcG_01195"/>
<feature type="transmembrane region" description="Helical" evidence="2">
    <location>
        <begin position="780"/>
        <end position="802"/>
    </location>
</feature>
<dbReference type="VEuPathDB" id="TriTrypDB:TcBrA4_0004950"/>
<dbReference type="PANTHER" id="PTHR11161">
    <property type="entry name" value="O-ACYLTRANSFERASE"/>
    <property type="match status" value="1"/>
</dbReference>
<dbReference type="VEuPathDB" id="TriTrypDB:TcCLB.510253.20"/>
<organism evidence="3 4">
    <name type="scientific">Trypanosoma cruzi</name>
    <dbReference type="NCBI Taxonomy" id="5693"/>
    <lineage>
        <taxon>Eukaryota</taxon>
        <taxon>Discoba</taxon>
        <taxon>Euglenozoa</taxon>
        <taxon>Kinetoplastea</taxon>
        <taxon>Metakinetoplastina</taxon>
        <taxon>Trypanosomatida</taxon>
        <taxon>Trypanosomatidae</taxon>
        <taxon>Trypanosoma</taxon>
        <taxon>Schizotrypanum</taxon>
    </lineage>
</organism>
<reference evidence="3 4" key="1">
    <citation type="journal article" date="2018" name="Microb. Genom.">
        <title>Expanding an expanded genome: long-read sequencing of Trypanosoma cruzi.</title>
        <authorList>
            <person name="Berna L."/>
            <person name="Rodriguez M."/>
            <person name="Chiribao M.L."/>
            <person name="Parodi-Talice A."/>
            <person name="Pita S."/>
            <person name="Rijo G."/>
            <person name="Alvarez-Valin F."/>
            <person name="Robello C."/>
        </authorList>
    </citation>
    <scope>NUCLEOTIDE SEQUENCE [LARGE SCALE GENOMIC DNA]</scope>
    <source>
        <strain evidence="3 4">TCC</strain>
    </source>
</reference>
<evidence type="ECO:0008006" key="5">
    <source>
        <dbReference type="Google" id="ProtNLM"/>
    </source>
</evidence>
<feature type="region of interest" description="Disordered" evidence="1">
    <location>
        <begin position="231"/>
        <end position="258"/>
    </location>
</feature>
<keyword evidence="2" id="KW-0472">Membrane</keyword>
<dbReference type="InterPro" id="IPR052728">
    <property type="entry name" value="O2_lipid_transport_reg"/>
</dbReference>
<dbReference type="VEuPathDB" id="TriTrypDB:TCDM_06083"/>
<dbReference type="VEuPathDB" id="TriTrypDB:TcCLB.504243.49"/>
<feature type="transmembrane region" description="Helical" evidence="2">
    <location>
        <begin position="711"/>
        <end position="729"/>
    </location>
</feature>
<evidence type="ECO:0000313" key="4">
    <source>
        <dbReference type="Proteomes" id="UP000246078"/>
    </source>
</evidence>
<name>A0A2V2XHQ8_TRYCR</name>
<dbReference type="VEuPathDB" id="TriTrypDB:TcCL_NonESM03383"/>
<feature type="transmembrane region" description="Helical" evidence="2">
    <location>
        <begin position="120"/>
        <end position="142"/>
    </location>
</feature>
<feature type="transmembrane region" description="Helical" evidence="2">
    <location>
        <begin position="671"/>
        <end position="691"/>
    </location>
</feature>
<evidence type="ECO:0000313" key="3">
    <source>
        <dbReference type="EMBL" id="PWV20050.1"/>
    </source>
</evidence>
<proteinExistence type="predicted"/>
<dbReference type="EMBL" id="PRFC01000007">
    <property type="protein sequence ID" value="PWV20050.1"/>
    <property type="molecule type" value="Genomic_DNA"/>
</dbReference>
<dbReference type="Proteomes" id="UP000246078">
    <property type="component" value="Unassembled WGS sequence"/>
</dbReference>
<feature type="transmembrane region" description="Helical" evidence="2">
    <location>
        <begin position="750"/>
        <end position="768"/>
    </location>
</feature>
<feature type="transmembrane region" description="Helical" evidence="2">
    <location>
        <begin position="352"/>
        <end position="376"/>
    </location>
</feature>
<evidence type="ECO:0000256" key="2">
    <source>
        <dbReference type="SAM" id="Phobius"/>
    </source>
</evidence>
<gene>
    <name evidence="3" type="ORF">C3747_7g537</name>
</gene>
<keyword evidence="2" id="KW-0812">Transmembrane</keyword>
<comment type="caution">
    <text evidence="3">The sequence shown here is derived from an EMBL/GenBank/DDBJ whole genome shotgun (WGS) entry which is preliminary data.</text>
</comment>
<dbReference type="VEuPathDB" id="TriTrypDB:TcYC6_0078810"/>
<keyword evidence="2" id="KW-1133">Transmembrane helix</keyword>
<dbReference type="AlphaFoldDB" id="A0A2V2XHQ8"/>
<evidence type="ECO:0000256" key="1">
    <source>
        <dbReference type="SAM" id="MobiDB-lite"/>
    </source>
</evidence>
<dbReference type="VEuPathDB" id="TriTrypDB:Tc_MARK_8629"/>
<feature type="transmembrane region" description="Helical" evidence="2">
    <location>
        <begin position="402"/>
        <end position="421"/>
    </location>
</feature>
<feature type="compositionally biased region" description="Basic and acidic residues" evidence="1">
    <location>
        <begin position="243"/>
        <end position="253"/>
    </location>
</feature>
<dbReference type="VEuPathDB" id="TriTrypDB:C4B63_13g338"/>
<dbReference type="PANTHER" id="PTHR11161:SF0">
    <property type="entry name" value="O-ACYLTRANSFERASE LIKE PROTEIN"/>
    <property type="match status" value="1"/>
</dbReference>
<dbReference type="VEuPathDB" id="TriTrypDB:TCSYLVIO_001034"/>
<dbReference type="VEuPathDB" id="TriTrypDB:ECC02_012666"/>
<accession>A0A2V2XHQ8</accession>